<evidence type="ECO:0000313" key="3">
    <source>
        <dbReference type="EMBL" id="KNC56088.1"/>
    </source>
</evidence>
<dbReference type="SMART" id="SM01227">
    <property type="entry name" value="GCK"/>
    <property type="match status" value="1"/>
</dbReference>
<dbReference type="PANTHER" id="PTHR34357:SF2">
    <property type="entry name" value="F26F24.3-RELATED"/>
    <property type="match status" value="1"/>
</dbReference>
<dbReference type="EMBL" id="GL349440">
    <property type="protein sequence ID" value="KNC56088.1"/>
    <property type="molecule type" value="Genomic_DNA"/>
</dbReference>
<feature type="compositionally biased region" description="Acidic residues" evidence="1">
    <location>
        <begin position="148"/>
        <end position="190"/>
    </location>
</feature>
<feature type="compositionally biased region" description="Low complexity" evidence="1">
    <location>
        <begin position="30"/>
        <end position="48"/>
    </location>
</feature>
<dbReference type="AlphaFoldDB" id="A0A0L0DX44"/>
<gene>
    <name evidence="3" type="ORF">AMSG_02101</name>
</gene>
<feature type="compositionally biased region" description="Low complexity" evidence="1">
    <location>
        <begin position="56"/>
        <end position="72"/>
    </location>
</feature>
<dbReference type="PANTHER" id="PTHR34357">
    <property type="entry name" value="F7A19.14 PROTEIN-RELATED"/>
    <property type="match status" value="1"/>
</dbReference>
<feature type="region of interest" description="Disordered" evidence="1">
    <location>
        <begin position="1"/>
        <end position="80"/>
    </location>
</feature>
<dbReference type="Proteomes" id="UP000054408">
    <property type="component" value="Unassembled WGS sequence"/>
</dbReference>
<organism evidence="3 4">
    <name type="scientific">Thecamonas trahens ATCC 50062</name>
    <dbReference type="NCBI Taxonomy" id="461836"/>
    <lineage>
        <taxon>Eukaryota</taxon>
        <taxon>Apusozoa</taxon>
        <taxon>Apusomonadida</taxon>
        <taxon>Apusomonadidae</taxon>
        <taxon>Thecamonas</taxon>
    </lineage>
</organism>
<accession>A0A0L0DX44</accession>
<feature type="region of interest" description="Disordered" evidence="1">
    <location>
        <begin position="146"/>
        <end position="190"/>
    </location>
</feature>
<proteinExistence type="predicted"/>
<dbReference type="GeneID" id="25561809"/>
<name>A0A0L0DX44_THETB</name>
<dbReference type="OrthoDB" id="2148418at2759"/>
<protein>
    <recommendedName>
        <fullName evidence="2">GCK domain-containing protein</fullName>
    </recommendedName>
</protein>
<evidence type="ECO:0000256" key="1">
    <source>
        <dbReference type="SAM" id="MobiDB-lite"/>
    </source>
</evidence>
<dbReference type="Gene3D" id="1.10.287.2900">
    <property type="match status" value="1"/>
</dbReference>
<evidence type="ECO:0000259" key="2">
    <source>
        <dbReference type="SMART" id="SM01227"/>
    </source>
</evidence>
<dbReference type="InterPro" id="IPR012891">
    <property type="entry name" value="GCK_dom"/>
</dbReference>
<evidence type="ECO:0000313" key="4">
    <source>
        <dbReference type="Proteomes" id="UP000054408"/>
    </source>
</evidence>
<dbReference type="RefSeq" id="XP_013761130.1">
    <property type="nucleotide sequence ID" value="XM_013905676.1"/>
</dbReference>
<keyword evidence="4" id="KW-1185">Reference proteome</keyword>
<feature type="domain" description="GCK" evidence="2">
    <location>
        <begin position="80"/>
        <end position="152"/>
    </location>
</feature>
<dbReference type="Pfam" id="PF07802">
    <property type="entry name" value="GCK"/>
    <property type="match status" value="1"/>
</dbReference>
<reference evidence="3 4" key="1">
    <citation type="submission" date="2010-05" db="EMBL/GenBank/DDBJ databases">
        <title>The Genome Sequence of Thecamonas trahens ATCC 50062.</title>
        <authorList>
            <consortium name="The Broad Institute Genome Sequencing Platform"/>
            <person name="Russ C."/>
            <person name="Cuomo C."/>
            <person name="Shea T."/>
            <person name="Young S.K."/>
            <person name="Zeng Q."/>
            <person name="Koehrsen M."/>
            <person name="Haas B."/>
            <person name="Borodovsky M."/>
            <person name="Guigo R."/>
            <person name="Alvarado L."/>
            <person name="Berlin A."/>
            <person name="Bochicchio J."/>
            <person name="Borenstein D."/>
            <person name="Chapman S."/>
            <person name="Chen Z."/>
            <person name="Freedman E."/>
            <person name="Gellesch M."/>
            <person name="Goldberg J."/>
            <person name="Griggs A."/>
            <person name="Gujja S."/>
            <person name="Heilman E."/>
            <person name="Heiman D."/>
            <person name="Hepburn T."/>
            <person name="Howarth C."/>
            <person name="Jen D."/>
            <person name="Larson L."/>
            <person name="Mehta T."/>
            <person name="Park D."/>
            <person name="Pearson M."/>
            <person name="Roberts A."/>
            <person name="Saif S."/>
            <person name="Shenoy N."/>
            <person name="Sisk P."/>
            <person name="Stolte C."/>
            <person name="Sykes S."/>
            <person name="Thomson T."/>
            <person name="Walk T."/>
            <person name="White J."/>
            <person name="Yandava C."/>
            <person name="Burger G."/>
            <person name="Gray M.W."/>
            <person name="Holland P.W.H."/>
            <person name="King N."/>
            <person name="Lang F.B.F."/>
            <person name="Roger A.J."/>
            <person name="Ruiz-Trillo I."/>
            <person name="Lander E."/>
            <person name="Nusbaum C."/>
        </authorList>
    </citation>
    <scope>NUCLEOTIDE SEQUENCE [LARGE SCALE GENOMIC DNA]</scope>
    <source>
        <strain evidence="3 4">ATCC 50062</strain>
    </source>
</reference>
<sequence>MADERPVIAIDPLQIPVVDSGESYSDDGSSEASSSNPFPDSDSGSDSGSEWEDQSSSEAQGAGSDGSEAGEGSETDAIPGECPVCAYMRAGPCGVEYSAFDKVCVKRETEDMPDECQEHFLAMRECFVQHNEYYGFVLDMFETALNKDEDEGEGEASDEAQGEGESEAAAETAAETETETAAEEVGDDDI</sequence>